<proteinExistence type="predicted"/>
<evidence type="ECO:0000313" key="2">
    <source>
        <dbReference type="Proteomes" id="UP001186974"/>
    </source>
</evidence>
<dbReference type="Proteomes" id="UP001186974">
    <property type="component" value="Unassembled WGS sequence"/>
</dbReference>
<sequence length="743" mass="79186">MTPRSDAQSNIGSYVDNAEPPAYKRVNGIIQPSAKAPVPIQTQRKANNVAWPVGKRVVSAPISAEAAKALKEDILNTIDEVDKTLERVGGRKRISRVSLPLIPEIGTFVIKKKNGETIVVDSDDEHVRPRRRTTITANSDPRIGNQNVNDAPKQTNVVRKVAPVAAAPKATVAAEDGDADQNDVAAAEPEPPKPVQMTLKSKKQLKREAKQQQKEQEQVNAEPPPKKNPNDVKPGKSNMKGKSKQTKAEGIIQVKDNSKATSTKSAPKVTAQTTPLHSAVSPAPTESVNWKGSKTGSAAVKEADVWMAPALPPTNWEGEGAGKNEVAKAPSVAWTVPAGEAASKQSTKGSQEDSIPPDGSRKGSKAGSHKTVNLPYRVPEWTTLAAAHGWMPSLEAQPPAMYINMPLMPMPPMVPVLYPGSVQQWAAAPPSAPGSQHTTRSKVTASPRRTSFVPTVPVYDPLQAFPAPRSLDSGTIDPLTAFPVPGSLASGPRVIDPTTAFPKPYSLQSQTSLGRSKASKTSKVSHVSKAQTHYSTGLDVDRNTWAPANATLSPPRTCETQTSHYRPATVESATNISSMKRPTSAKTHISVHVHCSRASQQSHRSNATEIKTTRETKDWAMPTTPSEQHAAKPPSTKSAHLHREPPAPSPPPSDNWHAPSVALGESAGSVLYDLPIIPAEASSVKGSHRSKSGSAGKMSSKDARASVNEDMRSQAKTESWNGIPVSVASWREGLGRGNGGGQW</sequence>
<organism evidence="1 2">
    <name type="scientific">Coniosporium uncinatum</name>
    <dbReference type="NCBI Taxonomy" id="93489"/>
    <lineage>
        <taxon>Eukaryota</taxon>
        <taxon>Fungi</taxon>
        <taxon>Dikarya</taxon>
        <taxon>Ascomycota</taxon>
        <taxon>Pezizomycotina</taxon>
        <taxon>Dothideomycetes</taxon>
        <taxon>Dothideomycetes incertae sedis</taxon>
        <taxon>Coniosporium</taxon>
    </lineage>
</organism>
<dbReference type="EMBL" id="JAWDJW010007096">
    <property type="protein sequence ID" value="KAK3062856.1"/>
    <property type="molecule type" value="Genomic_DNA"/>
</dbReference>
<keyword evidence="2" id="KW-1185">Reference proteome</keyword>
<gene>
    <name evidence="1" type="ORF">LTS18_003228</name>
</gene>
<accession>A0ACC3D717</accession>
<evidence type="ECO:0000313" key="1">
    <source>
        <dbReference type="EMBL" id="KAK3062856.1"/>
    </source>
</evidence>
<name>A0ACC3D717_9PEZI</name>
<protein>
    <submittedName>
        <fullName evidence="1">Uncharacterized protein</fullName>
    </submittedName>
</protein>
<reference evidence="1" key="1">
    <citation type="submission" date="2024-09" db="EMBL/GenBank/DDBJ databases">
        <title>Black Yeasts Isolated from many extreme environments.</title>
        <authorList>
            <person name="Coleine C."/>
            <person name="Stajich J.E."/>
            <person name="Selbmann L."/>
        </authorList>
    </citation>
    <scope>NUCLEOTIDE SEQUENCE</scope>
    <source>
        <strain evidence="1">CCFEE 5737</strain>
    </source>
</reference>
<comment type="caution">
    <text evidence="1">The sequence shown here is derived from an EMBL/GenBank/DDBJ whole genome shotgun (WGS) entry which is preliminary data.</text>
</comment>